<dbReference type="GO" id="GO:0046872">
    <property type="term" value="F:metal ion binding"/>
    <property type="evidence" value="ECO:0007669"/>
    <property type="project" value="UniProtKB-KW"/>
</dbReference>
<accession>A0A4U5J834</accession>
<dbReference type="PANTHER" id="PTHR34448:SF1">
    <property type="entry name" value="BLL6088 PROTEIN"/>
    <property type="match status" value="1"/>
</dbReference>
<dbReference type="Proteomes" id="UP000308037">
    <property type="component" value="Unassembled WGS sequence"/>
</dbReference>
<dbReference type="GO" id="GO:0006508">
    <property type="term" value="P:proteolysis"/>
    <property type="evidence" value="ECO:0007669"/>
    <property type="project" value="InterPro"/>
</dbReference>
<keyword evidence="2" id="KW-0378">Hydrolase</keyword>
<dbReference type="InterPro" id="IPR058739">
    <property type="entry name" value="NicX"/>
</dbReference>
<keyword evidence="3" id="KW-1185">Reference proteome</keyword>
<dbReference type="InterPro" id="IPR052170">
    <property type="entry name" value="M29_Exopeptidase"/>
</dbReference>
<reference evidence="2 3" key="1">
    <citation type="submission" date="2019-04" db="EMBL/GenBank/DDBJ databases">
        <title>Natronomonas sp. F20-122 a newhaloarchaeon isolated from a saline saltern of Isla Bacuta, Huelva, Spain.</title>
        <authorList>
            <person name="Duran-Viseras A."/>
            <person name="Sanchez-Porro C."/>
            <person name="Ventosa A."/>
        </authorList>
    </citation>
    <scope>NUCLEOTIDE SEQUENCE [LARGE SCALE GENOMIC DNA]</scope>
    <source>
        <strain evidence="2 3">F20-122</strain>
    </source>
</reference>
<proteinExistence type="predicted"/>
<organism evidence="2 3">
    <name type="scientific">Natronomonas salsuginis</name>
    <dbReference type="NCBI Taxonomy" id="2217661"/>
    <lineage>
        <taxon>Archaea</taxon>
        <taxon>Methanobacteriati</taxon>
        <taxon>Methanobacteriota</taxon>
        <taxon>Stenosarchaea group</taxon>
        <taxon>Halobacteria</taxon>
        <taxon>Halobacteriales</taxon>
        <taxon>Natronomonadaceae</taxon>
        <taxon>Natronomonas</taxon>
    </lineage>
</organism>
<dbReference type="SUPFAM" id="SSF144052">
    <property type="entry name" value="Thermophilic metalloprotease-like"/>
    <property type="match status" value="1"/>
</dbReference>
<dbReference type="RefSeq" id="WP_137277267.1">
    <property type="nucleotide sequence ID" value="NZ_QKNX01000006.1"/>
</dbReference>
<comment type="caution">
    <text evidence="2">The sequence shown here is derived from an EMBL/GenBank/DDBJ whole genome shotgun (WGS) entry which is preliminary data.</text>
</comment>
<name>A0A4U5J834_9EURY</name>
<keyword evidence="2" id="KW-0031">Aminopeptidase</keyword>
<evidence type="ECO:0000313" key="3">
    <source>
        <dbReference type="Proteomes" id="UP000308037"/>
    </source>
</evidence>
<protein>
    <submittedName>
        <fullName evidence="2">Aminopeptidase</fullName>
    </submittedName>
</protein>
<dbReference type="GO" id="GO:0004177">
    <property type="term" value="F:aminopeptidase activity"/>
    <property type="evidence" value="ECO:0007669"/>
    <property type="project" value="UniProtKB-KW"/>
</dbReference>
<dbReference type="Pfam" id="PF26233">
    <property type="entry name" value="NicX"/>
    <property type="match status" value="1"/>
</dbReference>
<evidence type="ECO:0000256" key="1">
    <source>
        <dbReference type="ARBA" id="ARBA00022723"/>
    </source>
</evidence>
<keyword evidence="1" id="KW-0479">Metal-binding</keyword>
<gene>
    <name evidence="2" type="ORF">DM868_12970</name>
</gene>
<dbReference type="EMBL" id="QKNX01000006">
    <property type="protein sequence ID" value="TKR24844.1"/>
    <property type="molecule type" value="Genomic_DNA"/>
</dbReference>
<keyword evidence="2" id="KW-0645">Protease</keyword>
<sequence length="328" mass="33856">MSDTEPIAIEDPDAVAAAAGTAIEQCLAVSAGETCVIVTDDKRRPIGEALYVAALDATDDAVIVRYPPGPQHGAEPPEPVAAAIREADAFLAPTTKSISHTRARSNATAEGARGATLPGITEEVFTVGLDADYDAIAAECDAMLDRVEGADEIRVTSPQGTDITFEVGERPWNEDTGIVHEPGSFSNLPAGEVFVSPESATGTYVVDGTIRPHGLLAEGQTVTIDVEDGYLTHISDEAIRADAEAAAEQVGDAAYNLAELGIGTNLGVTELVGSVLLDEKAAGTVHIAFGDDAGIGGDTDAPIHMDGILREPTVYVDGEAIELPSPAT</sequence>
<dbReference type="AlphaFoldDB" id="A0A4U5J834"/>
<dbReference type="PANTHER" id="PTHR34448">
    <property type="entry name" value="AMINOPEPTIDASE"/>
    <property type="match status" value="1"/>
</dbReference>
<evidence type="ECO:0000313" key="2">
    <source>
        <dbReference type="EMBL" id="TKR24844.1"/>
    </source>
</evidence>
<dbReference type="OrthoDB" id="371826at2157"/>